<dbReference type="Gene3D" id="3.40.50.2020">
    <property type="match status" value="1"/>
</dbReference>
<proteinExistence type="predicted"/>
<dbReference type="Proteomes" id="UP000177811">
    <property type="component" value="Unassembled WGS sequence"/>
</dbReference>
<evidence type="ECO:0000313" key="1">
    <source>
        <dbReference type="EMBL" id="OHA03717.1"/>
    </source>
</evidence>
<dbReference type="EMBL" id="MHQL01000010">
    <property type="protein sequence ID" value="OHA03717.1"/>
    <property type="molecule type" value="Genomic_DNA"/>
</dbReference>
<reference evidence="1 2" key="1">
    <citation type="journal article" date="2016" name="Nat. Commun.">
        <title>Thousands of microbial genomes shed light on interconnected biogeochemical processes in an aquifer system.</title>
        <authorList>
            <person name="Anantharaman K."/>
            <person name="Brown C.T."/>
            <person name="Hug L.A."/>
            <person name="Sharon I."/>
            <person name="Castelle C.J."/>
            <person name="Probst A.J."/>
            <person name="Thomas B.C."/>
            <person name="Singh A."/>
            <person name="Wilkins M.J."/>
            <person name="Karaoz U."/>
            <person name="Brodie E.L."/>
            <person name="Williams K.H."/>
            <person name="Hubbard S.S."/>
            <person name="Banfield J.F."/>
        </authorList>
    </citation>
    <scope>NUCLEOTIDE SEQUENCE [LARGE SCALE GENOMIC DNA]</scope>
</reference>
<accession>A0A1G2KW97</accession>
<comment type="caution">
    <text evidence="1">The sequence shown here is derived from an EMBL/GenBank/DDBJ whole genome shotgun (WGS) entry which is preliminary data.</text>
</comment>
<sequence length="109" mass="12589">MYGVVIPALLPRKREFDGVWGPPVGGLVPATILHHALELPYVMSPQSKKTLIIDDIADSGRSLCHYAEHPIVTLFYYQQSIVTPMLWVRRKRYENEWIVFPWEKGGRLK</sequence>
<dbReference type="SUPFAM" id="SSF53271">
    <property type="entry name" value="PRTase-like"/>
    <property type="match status" value="1"/>
</dbReference>
<protein>
    <recommendedName>
        <fullName evidence="3">Phosphoribosyltransferase domain-containing protein</fullName>
    </recommendedName>
</protein>
<dbReference type="AlphaFoldDB" id="A0A1G2KW97"/>
<gene>
    <name evidence="1" type="ORF">A3C16_03495</name>
</gene>
<dbReference type="InterPro" id="IPR029057">
    <property type="entry name" value="PRTase-like"/>
</dbReference>
<organism evidence="1 2">
    <name type="scientific">Candidatus Sungbacteria bacterium RIFCSPHIGHO2_02_FULL_51_29</name>
    <dbReference type="NCBI Taxonomy" id="1802273"/>
    <lineage>
        <taxon>Bacteria</taxon>
        <taxon>Candidatus Sungiibacteriota</taxon>
    </lineage>
</organism>
<name>A0A1G2KW97_9BACT</name>
<evidence type="ECO:0008006" key="3">
    <source>
        <dbReference type="Google" id="ProtNLM"/>
    </source>
</evidence>
<evidence type="ECO:0000313" key="2">
    <source>
        <dbReference type="Proteomes" id="UP000177811"/>
    </source>
</evidence>